<feature type="transmembrane region" description="Helical" evidence="1">
    <location>
        <begin position="28"/>
        <end position="45"/>
    </location>
</feature>
<dbReference type="InParanoid" id="M0D6P5"/>
<organism evidence="2 3">
    <name type="scientific">Halogeometricum pallidum JCM 14848</name>
    <dbReference type="NCBI Taxonomy" id="1227487"/>
    <lineage>
        <taxon>Archaea</taxon>
        <taxon>Methanobacteriati</taxon>
        <taxon>Methanobacteriota</taxon>
        <taxon>Stenosarchaea group</taxon>
        <taxon>Halobacteria</taxon>
        <taxon>Halobacteriales</taxon>
        <taxon>Haloferacaceae</taxon>
        <taxon>Halogeometricum</taxon>
    </lineage>
</organism>
<keyword evidence="1" id="KW-0812">Transmembrane</keyword>
<protein>
    <submittedName>
        <fullName evidence="2">Uncharacterized protein</fullName>
    </submittedName>
</protein>
<evidence type="ECO:0000313" key="2">
    <source>
        <dbReference type="EMBL" id="ELZ31145.1"/>
    </source>
</evidence>
<dbReference type="RefSeq" id="WP_008386303.1">
    <property type="nucleotide sequence ID" value="NZ_AOIV01000023.1"/>
</dbReference>
<feature type="transmembrane region" description="Helical" evidence="1">
    <location>
        <begin position="89"/>
        <end position="109"/>
    </location>
</feature>
<name>M0D6P5_HALPD</name>
<keyword evidence="1" id="KW-1133">Transmembrane helix</keyword>
<keyword evidence="3" id="KW-1185">Reference proteome</keyword>
<comment type="caution">
    <text evidence="2">The sequence shown here is derived from an EMBL/GenBank/DDBJ whole genome shotgun (WGS) entry which is preliminary data.</text>
</comment>
<dbReference type="OrthoDB" id="282871at2157"/>
<dbReference type="AlphaFoldDB" id="M0D6P5"/>
<keyword evidence="1" id="KW-0472">Membrane</keyword>
<dbReference type="EMBL" id="AOIV01000023">
    <property type="protein sequence ID" value="ELZ31145.1"/>
    <property type="molecule type" value="Genomic_DNA"/>
</dbReference>
<evidence type="ECO:0000256" key="1">
    <source>
        <dbReference type="SAM" id="Phobius"/>
    </source>
</evidence>
<gene>
    <name evidence="2" type="ORF">C474_09929</name>
</gene>
<dbReference type="Proteomes" id="UP000011513">
    <property type="component" value="Unassembled WGS sequence"/>
</dbReference>
<dbReference type="eggNOG" id="ENOG502N5YH">
    <property type="taxonomic scope" value="Archaea"/>
</dbReference>
<accession>M0D6P5</accession>
<proteinExistence type="predicted"/>
<sequence length="130" mass="12896">MSRTTRAIAIGGALLGGAVSSLLYPDALLAATAGLCWGLGCALAYRERETWTNASRDASLANAVPSLLLSGVAIFGIHAGLAIPDSLRWALVVLLGGAILAAVGAGIALGRRGTAAPPTAPDEAMSDGAD</sequence>
<reference evidence="2 3" key="1">
    <citation type="journal article" date="2014" name="PLoS Genet.">
        <title>Phylogenetically driven sequencing of extremely halophilic archaea reveals strategies for static and dynamic osmo-response.</title>
        <authorList>
            <person name="Becker E.A."/>
            <person name="Seitzer P.M."/>
            <person name="Tritt A."/>
            <person name="Larsen D."/>
            <person name="Krusor M."/>
            <person name="Yao A.I."/>
            <person name="Wu D."/>
            <person name="Madern D."/>
            <person name="Eisen J.A."/>
            <person name="Darling A.E."/>
            <person name="Facciotti M.T."/>
        </authorList>
    </citation>
    <scope>NUCLEOTIDE SEQUENCE [LARGE SCALE GENOMIC DNA]</scope>
    <source>
        <strain evidence="2 3">JCM 14848</strain>
    </source>
</reference>
<evidence type="ECO:0000313" key="3">
    <source>
        <dbReference type="Proteomes" id="UP000011513"/>
    </source>
</evidence>
<feature type="transmembrane region" description="Helical" evidence="1">
    <location>
        <begin position="66"/>
        <end position="83"/>
    </location>
</feature>